<comment type="caution">
    <text evidence="4">The sequence shown here is derived from an EMBL/GenBank/DDBJ whole genome shotgun (WGS) entry which is preliminary data.</text>
</comment>
<dbReference type="RefSeq" id="WP_324181371.1">
    <property type="nucleotide sequence ID" value="NZ_BAABAW010000025.1"/>
</dbReference>
<dbReference type="SUPFAM" id="SSF63829">
    <property type="entry name" value="Calcium-dependent phosphotriesterase"/>
    <property type="match status" value="1"/>
</dbReference>
<dbReference type="InterPro" id="IPR051262">
    <property type="entry name" value="SMP-30/CGR1_Lactonase"/>
</dbReference>
<proteinExistence type="predicted"/>
<feature type="signal peptide" evidence="2">
    <location>
        <begin position="1"/>
        <end position="26"/>
    </location>
</feature>
<evidence type="ECO:0000313" key="5">
    <source>
        <dbReference type="Proteomes" id="UP001327027"/>
    </source>
</evidence>
<protein>
    <submittedName>
        <fullName evidence="4">SMP-30/gluconolactonase/LRE family protein</fullName>
    </submittedName>
</protein>
<dbReference type="Proteomes" id="UP001327027">
    <property type="component" value="Unassembled WGS sequence"/>
</dbReference>
<dbReference type="PANTHER" id="PTHR47572">
    <property type="entry name" value="LIPOPROTEIN-RELATED"/>
    <property type="match status" value="1"/>
</dbReference>
<feature type="chain" id="PRO_5045372683" evidence="2">
    <location>
        <begin position="27"/>
        <end position="307"/>
    </location>
</feature>
<dbReference type="InterPro" id="IPR013658">
    <property type="entry name" value="SGL"/>
</dbReference>
<evidence type="ECO:0000259" key="3">
    <source>
        <dbReference type="Pfam" id="PF08450"/>
    </source>
</evidence>
<sequence length="307" mass="32406">MKTNFKNKLTSFCFLLVLSVTLGSCYGDGINPEAEVETIISDFEGNDAVTVDRKGNVYVSEYGQFVNTGGNGTKVLKVDKHGDVSEFITGLSGPLGNAIDSYGNFYVNNDNNTARGDVLKVTPDGTRTVLATIDGWPTGLTLDHENNVYVSNFITPTVHKITPEGEVSVYANDPRLAGGVGIDFDRKGNLVVGNFSTADILSITPEGLVSLIATIPDITINGFGIGYITVAGNSVFATGIAVNKIFRVTLDGEVKEFAGTGEPAVVDGPILEASFNGPNGITADKYGKALYISEFGGTGALRKITLK</sequence>
<dbReference type="PROSITE" id="PS51257">
    <property type="entry name" value="PROKAR_LIPOPROTEIN"/>
    <property type="match status" value="1"/>
</dbReference>
<gene>
    <name evidence="4" type="ORF">U6A24_17875</name>
</gene>
<dbReference type="Gene3D" id="2.40.10.500">
    <property type="match status" value="2"/>
</dbReference>
<dbReference type="EMBL" id="JAYKLX010000008">
    <property type="protein sequence ID" value="MEB3347349.1"/>
    <property type="molecule type" value="Genomic_DNA"/>
</dbReference>
<keyword evidence="2" id="KW-0732">Signal</keyword>
<name>A0ABU5ZZK6_9FLAO</name>
<organism evidence="4 5">
    <name type="scientific">Aquimarina gracilis</name>
    <dbReference type="NCBI Taxonomy" id="874422"/>
    <lineage>
        <taxon>Bacteria</taxon>
        <taxon>Pseudomonadati</taxon>
        <taxon>Bacteroidota</taxon>
        <taxon>Flavobacteriia</taxon>
        <taxon>Flavobacteriales</taxon>
        <taxon>Flavobacteriaceae</taxon>
        <taxon>Aquimarina</taxon>
    </lineage>
</organism>
<evidence type="ECO:0000256" key="1">
    <source>
        <dbReference type="ARBA" id="ARBA00022801"/>
    </source>
</evidence>
<dbReference type="Pfam" id="PF08450">
    <property type="entry name" value="SGL"/>
    <property type="match status" value="1"/>
</dbReference>
<keyword evidence="5" id="KW-1185">Reference proteome</keyword>
<feature type="domain" description="SMP-30/Gluconolactonase/LRE-like region" evidence="3">
    <location>
        <begin position="45"/>
        <end position="167"/>
    </location>
</feature>
<reference evidence="4 5" key="1">
    <citation type="journal article" date="2013" name="Int. J. Syst. Evol. Microbiol.">
        <title>Aquimarina gracilis sp. nov., isolated from the gut microflora of a mussel, Mytilus coruscus, and emended description of Aquimarina spongiae.</title>
        <authorList>
            <person name="Park S.C."/>
            <person name="Choe H.N."/>
            <person name="Baik K.S."/>
            <person name="Seong C.N."/>
        </authorList>
    </citation>
    <scope>NUCLEOTIDE SEQUENCE [LARGE SCALE GENOMIC DNA]</scope>
    <source>
        <strain evidence="4 5">PSC32</strain>
    </source>
</reference>
<dbReference type="PANTHER" id="PTHR47572:SF4">
    <property type="entry name" value="LACTONASE DRP35"/>
    <property type="match status" value="1"/>
</dbReference>
<dbReference type="InterPro" id="IPR011042">
    <property type="entry name" value="6-blade_b-propeller_TolB-like"/>
</dbReference>
<evidence type="ECO:0000256" key="2">
    <source>
        <dbReference type="SAM" id="SignalP"/>
    </source>
</evidence>
<accession>A0ABU5ZZK6</accession>
<keyword evidence="1" id="KW-0378">Hydrolase</keyword>
<dbReference type="Gene3D" id="2.120.10.30">
    <property type="entry name" value="TolB, C-terminal domain"/>
    <property type="match status" value="1"/>
</dbReference>
<evidence type="ECO:0000313" key="4">
    <source>
        <dbReference type="EMBL" id="MEB3347349.1"/>
    </source>
</evidence>